<dbReference type="AlphaFoldDB" id="A0A8E1W3S8"/>
<organism evidence="2 3">
    <name type="scientific">Amycolatopsis echigonensis</name>
    <dbReference type="NCBI Taxonomy" id="2576905"/>
    <lineage>
        <taxon>Bacteria</taxon>
        <taxon>Bacillati</taxon>
        <taxon>Actinomycetota</taxon>
        <taxon>Actinomycetes</taxon>
        <taxon>Pseudonocardiales</taxon>
        <taxon>Pseudonocardiaceae</taxon>
        <taxon>Amycolatopsis</taxon>
    </lineage>
</organism>
<reference evidence="2 3" key="1">
    <citation type="submission" date="2020-08" db="EMBL/GenBank/DDBJ databases">
        <title>Amycolatopsis echigonensis JCM 21831.</title>
        <authorList>
            <person name="Tedsree N."/>
            <person name="Kuncharoen N."/>
            <person name="Likhitwitayawuid K."/>
            <person name="Tanasupawat S."/>
        </authorList>
    </citation>
    <scope>NUCLEOTIDE SEQUENCE [LARGE SCALE GENOMIC DNA]</scope>
    <source>
        <strain evidence="2 3">JCM 21831</strain>
    </source>
</reference>
<dbReference type="Proteomes" id="UP000550260">
    <property type="component" value="Unassembled WGS sequence"/>
</dbReference>
<dbReference type="Pfam" id="PF10939">
    <property type="entry name" value="DUF2631"/>
    <property type="match status" value="1"/>
</dbReference>
<keyword evidence="1" id="KW-0472">Membrane</keyword>
<dbReference type="EMBL" id="JACJHR010000058">
    <property type="protein sequence ID" value="MBB2503679.1"/>
    <property type="molecule type" value="Genomic_DNA"/>
</dbReference>
<keyword evidence="1" id="KW-0812">Transmembrane</keyword>
<protein>
    <submittedName>
        <fullName evidence="2">DUF2631 domain-containing protein</fullName>
    </submittedName>
</protein>
<evidence type="ECO:0000313" key="2">
    <source>
        <dbReference type="EMBL" id="MBB2503679.1"/>
    </source>
</evidence>
<sequence>MRGHNVRRCEGVVVAGKAVEKRPEVDPRDEPSAEWGWHGSFPKATRIAGWVSAVILLLMLKGNHENNTENVWLVGLAAFIVLLLLLDLRKSRTAWRK</sequence>
<comment type="caution">
    <text evidence="2">The sequence shown here is derived from an EMBL/GenBank/DDBJ whole genome shotgun (WGS) entry which is preliminary data.</text>
</comment>
<proteinExistence type="predicted"/>
<keyword evidence="1" id="KW-1133">Transmembrane helix</keyword>
<name>A0A8E1W3S8_9PSEU</name>
<evidence type="ECO:0000256" key="1">
    <source>
        <dbReference type="SAM" id="Phobius"/>
    </source>
</evidence>
<evidence type="ECO:0000313" key="3">
    <source>
        <dbReference type="Proteomes" id="UP000550260"/>
    </source>
</evidence>
<accession>A0A8E1W3S8</accession>
<gene>
    <name evidence="2" type="ORF">H5411_31640</name>
</gene>
<dbReference type="InterPro" id="IPR024341">
    <property type="entry name" value="DUF2631"/>
</dbReference>
<feature type="transmembrane region" description="Helical" evidence="1">
    <location>
        <begin position="70"/>
        <end position="88"/>
    </location>
</feature>